<dbReference type="KEGG" id="dba:Dbac_3250"/>
<sequence>MQPVLLHIVQNSCTKNTMLSELFSSKTRIQLLLKLFLNPDVSCYLRELATEFAVSPNAVKEELDNLTEAGYLEKKKQGRSLFFRANTNHPIFPELHSIVKKSLGIDRVVEDVRRDLGDVHAVYILDDYALGKDSGLIDLLIVGEVKSDRLREYVRLTEEKIRRKLRVMVIGVEEFEASKQTFLQRPHWKVV</sequence>
<reference evidence="1 2" key="1">
    <citation type="journal article" date="2009" name="Stand. Genomic Sci.">
        <title>Complete genome sequence of Desulfomicrobium baculatum type strain (X).</title>
        <authorList>
            <person name="Copeland A."/>
            <person name="Spring S."/>
            <person name="Goker M."/>
            <person name="Schneider S."/>
            <person name="Lapidus A."/>
            <person name="Del Rio T.G."/>
            <person name="Tice H."/>
            <person name="Cheng J.F."/>
            <person name="Chen F."/>
            <person name="Nolan M."/>
            <person name="Bruce D."/>
            <person name="Goodwin L."/>
            <person name="Pitluck S."/>
            <person name="Ivanova N."/>
            <person name="Mavrommatis K."/>
            <person name="Ovchinnikova G."/>
            <person name="Pati A."/>
            <person name="Chen A."/>
            <person name="Palaniappan K."/>
            <person name="Land M."/>
            <person name="Hauser L."/>
            <person name="Chang Y.J."/>
            <person name="Jeffries C.C."/>
            <person name="Meincke L."/>
            <person name="Sims D."/>
            <person name="Brettin T."/>
            <person name="Detter J.C."/>
            <person name="Han C."/>
            <person name="Chain P."/>
            <person name="Bristow J."/>
            <person name="Eisen J.A."/>
            <person name="Markowitz V."/>
            <person name="Hugenholtz P."/>
            <person name="Kyrpides N.C."/>
            <person name="Klenk H.P."/>
            <person name="Lucas S."/>
        </authorList>
    </citation>
    <scope>NUCLEOTIDE SEQUENCE [LARGE SCALE GENOMIC DNA]</scope>
    <source>
        <strain evidence="2">DSM 4028 / VKM B-1378 / X</strain>
    </source>
</reference>
<dbReference type="STRING" id="525897.Dbac_3250"/>
<dbReference type="CDD" id="cd00090">
    <property type="entry name" value="HTH_ARSR"/>
    <property type="match status" value="1"/>
</dbReference>
<dbReference type="InterPro" id="IPR036388">
    <property type="entry name" value="WH-like_DNA-bd_sf"/>
</dbReference>
<dbReference type="SUPFAM" id="SSF46785">
    <property type="entry name" value="Winged helix' DNA-binding domain"/>
    <property type="match status" value="1"/>
</dbReference>
<evidence type="ECO:0000313" key="1">
    <source>
        <dbReference type="EMBL" id="ACU91324.1"/>
    </source>
</evidence>
<keyword evidence="2" id="KW-1185">Reference proteome</keyword>
<organism evidence="1 2">
    <name type="scientific">Desulfomicrobium baculatum (strain DSM 4028 / VKM B-1378 / X)</name>
    <name type="common">Desulfovibrio baculatus</name>
    <dbReference type="NCBI Taxonomy" id="525897"/>
    <lineage>
        <taxon>Bacteria</taxon>
        <taxon>Pseudomonadati</taxon>
        <taxon>Thermodesulfobacteriota</taxon>
        <taxon>Desulfovibrionia</taxon>
        <taxon>Desulfovibrionales</taxon>
        <taxon>Desulfomicrobiaceae</taxon>
        <taxon>Desulfomicrobium</taxon>
    </lineage>
</organism>
<evidence type="ECO:0000313" key="2">
    <source>
        <dbReference type="Proteomes" id="UP000002216"/>
    </source>
</evidence>
<dbReference type="InterPro" id="IPR036390">
    <property type="entry name" value="WH_DNA-bd_sf"/>
</dbReference>
<dbReference type="Gene3D" id="1.10.10.10">
    <property type="entry name" value="Winged helix-like DNA-binding domain superfamily/Winged helix DNA-binding domain"/>
    <property type="match status" value="1"/>
</dbReference>
<gene>
    <name evidence="1" type="ordered locus">Dbac_3250</name>
</gene>
<dbReference type="Proteomes" id="UP000002216">
    <property type="component" value="Chromosome"/>
</dbReference>
<dbReference type="GO" id="GO:0006355">
    <property type="term" value="P:regulation of DNA-templated transcription"/>
    <property type="evidence" value="ECO:0007669"/>
    <property type="project" value="UniProtKB-ARBA"/>
</dbReference>
<name>C7LP08_DESBD</name>
<dbReference type="eggNOG" id="COG2345">
    <property type="taxonomic scope" value="Bacteria"/>
</dbReference>
<dbReference type="AlphaFoldDB" id="C7LP08"/>
<protein>
    <submittedName>
        <fullName evidence="1">Putative transcriptional regulator, GntR family</fullName>
    </submittedName>
</protein>
<dbReference type="HOGENOM" id="CLU_094593_2_0_7"/>
<dbReference type="EMBL" id="CP001629">
    <property type="protein sequence ID" value="ACU91324.1"/>
    <property type="molecule type" value="Genomic_DNA"/>
</dbReference>
<proteinExistence type="predicted"/>
<dbReference type="InterPro" id="IPR011991">
    <property type="entry name" value="ArsR-like_HTH"/>
</dbReference>
<accession>C7LP08</accession>